<dbReference type="Gene3D" id="1.10.10.60">
    <property type="entry name" value="Homeodomain-like"/>
    <property type="match status" value="1"/>
</dbReference>
<keyword evidence="8" id="KW-1185">Reference proteome</keyword>
<evidence type="ECO:0000313" key="7">
    <source>
        <dbReference type="Proteomes" id="UP000274073"/>
    </source>
</evidence>
<evidence type="ECO:0000256" key="2">
    <source>
        <dbReference type="ARBA" id="ARBA00023125"/>
    </source>
</evidence>
<dbReference type="GO" id="GO:0043565">
    <property type="term" value="F:sequence-specific DNA binding"/>
    <property type="evidence" value="ECO:0007669"/>
    <property type="project" value="InterPro"/>
</dbReference>
<accession>A0AAD1DPE3</accession>
<gene>
    <name evidence="5" type="ORF">EG349_18395</name>
    <name evidence="6" type="ORF">EG353_17100</name>
</gene>
<evidence type="ECO:0000259" key="4">
    <source>
        <dbReference type="PROSITE" id="PS01124"/>
    </source>
</evidence>
<dbReference type="EMBL" id="CP033912">
    <property type="protein sequence ID" value="AZA97137.1"/>
    <property type="molecule type" value="Genomic_DNA"/>
</dbReference>
<name>A0AAD1DPE3_9FLAO</name>
<keyword evidence="2" id="KW-0238">DNA-binding</keyword>
<proteinExistence type="predicted"/>
<evidence type="ECO:0000256" key="3">
    <source>
        <dbReference type="ARBA" id="ARBA00023163"/>
    </source>
</evidence>
<keyword evidence="3" id="KW-0804">Transcription</keyword>
<dbReference type="SUPFAM" id="SSF46689">
    <property type="entry name" value="Homeodomain-like"/>
    <property type="match status" value="1"/>
</dbReference>
<evidence type="ECO:0000313" key="6">
    <source>
        <dbReference type="EMBL" id="AZA97137.1"/>
    </source>
</evidence>
<dbReference type="RefSeq" id="WP_123855297.1">
    <property type="nucleotide sequence ID" value="NZ_CP033912.1"/>
</dbReference>
<dbReference type="Proteomes" id="UP000281741">
    <property type="component" value="Chromosome"/>
</dbReference>
<dbReference type="InterPro" id="IPR009057">
    <property type="entry name" value="Homeodomain-like_sf"/>
</dbReference>
<organism evidence="5 7">
    <name type="scientific">Chryseobacterium shandongense</name>
    <dbReference type="NCBI Taxonomy" id="1493872"/>
    <lineage>
        <taxon>Bacteria</taxon>
        <taxon>Pseudomonadati</taxon>
        <taxon>Bacteroidota</taxon>
        <taxon>Flavobacteriia</taxon>
        <taxon>Flavobacteriales</taxon>
        <taxon>Weeksellaceae</taxon>
        <taxon>Chryseobacterium group</taxon>
        <taxon>Chryseobacterium</taxon>
    </lineage>
</organism>
<keyword evidence="1" id="KW-0805">Transcription regulation</keyword>
<evidence type="ECO:0000313" key="8">
    <source>
        <dbReference type="Proteomes" id="UP000281741"/>
    </source>
</evidence>
<dbReference type="EMBL" id="CP033915">
    <property type="protein sequence ID" value="AZA88594.1"/>
    <property type="molecule type" value="Genomic_DNA"/>
</dbReference>
<dbReference type="PANTHER" id="PTHR43280">
    <property type="entry name" value="ARAC-FAMILY TRANSCRIPTIONAL REGULATOR"/>
    <property type="match status" value="1"/>
</dbReference>
<dbReference type="Pfam" id="PF12833">
    <property type="entry name" value="HTH_18"/>
    <property type="match status" value="1"/>
</dbReference>
<dbReference type="Proteomes" id="UP000274073">
    <property type="component" value="Chromosome"/>
</dbReference>
<evidence type="ECO:0000256" key="1">
    <source>
        <dbReference type="ARBA" id="ARBA00023015"/>
    </source>
</evidence>
<dbReference type="PANTHER" id="PTHR43280:SF2">
    <property type="entry name" value="HTH-TYPE TRANSCRIPTIONAL REGULATOR EXSA"/>
    <property type="match status" value="1"/>
</dbReference>
<evidence type="ECO:0000313" key="5">
    <source>
        <dbReference type="EMBL" id="AZA88594.1"/>
    </source>
</evidence>
<dbReference type="GO" id="GO:0003700">
    <property type="term" value="F:DNA-binding transcription factor activity"/>
    <property type="evidence" value="ECO:0007669"/>
    <property type="project" value="InterPro"/>
</dbReference>
<dbReference type="AlphaFoldDB" id="A0AAD1DPE3"/>
<protein>
    <submittedName>
        <fullName evidence="5">AraC family transcriptional regulator</fullName>
    </submittedName>
</protein>
<dbReference type="PROSITE" id="PS01124">
    <property type="entry name" value="HTH_ARAC_FAMILY_2"/>
    <property type="match status" value="1"/>
</dbReference>
<dbReference type="SMART" id="SM00342">
    <property type="entry name" value="HTH_ARAC"/>
    <property type="match status" value="1"/>
</dbReference>
<dbReference type="InterPro" id="IPR018060">
    <property type="entry name" value="HTH_AraC"/>
</dbReference>
<sequence>MGERKFLELKLKNLISKSGLKLINFYFREMEGIDIYSARLGEVSLYYDEKKYSYNEIKMIFEEEFGFEVIHNPELQIIEKIKIAVIELIFFANNMNSLIRNSDYISQKLQLPYDKLTRIFSAITGKTLEQYILMVKIEKIKSLLLQEEYTVSEISYMMGYSTVQYLSNQFKKSTGKTISEYKKDRQPKPVPLEEIL</sequence>
<feature type="domain" description="HTH araC/xylS-type" evidence="4">
    <location>
        <begin position="105"/>
        <end position="184"/>
    </location>
</feature>
<reference evidence="7 8" key="1">
    <citation type="submission" date="2018-11" db="EMBL/GenBank/DDBJ databases">
        <title>Proposal to divide the Flavobacteriaceae and reorganize its genera based on Amino Acid Identity values calculated from whole genome sequences.</title>
        <authorList>
            <person name="Nicholson A.C."/>
            <person name="Gulvik C.A."/>
            <person name="Whitney A.M."/>
            <person name="Humrighouse B.W."/>
            <person name="Bell M."/>
            <person name="Holmes B."/>
            <person name="Steigerwalt A.G."/>
            <person name="Villarma A."/>
            <person name="Sheth M."/>
            <person name="Batra D."/>
            <person name="Pryor J."/>
            <person name="Bernardet J.-F."/>
            <person name="Hugo C."/>
            <person name="Kampfer P."/>
            <person name="Newman J."/>
            <person name="McQuiston J.R."/>
        </authorList>
    </citation>
    <scope>NUCLEOTIDE SEQUENCE [LARGE SCALE GENOMIC DNA]</scope>
    <source>
        <strain evidence="5 7">G0207</strain>
        <strain evidence="6 8">H5143</strain>
    </source>
</reference>